<comment type="caution">
    <text evidence="3">The sequence shown here is derived from an EMBL/GenBank/DDBJ whole genome shotgun (WGS) entry which is preliminary data.</text>
</comment>
<feature type="compositionally biased region" description="Polar residues" evidence="1">
    <location>
        <begin position="243"/>
        <end position="254"/>
    </location>
</feature>
<dbReference type="Proteomes" id="UP000265520">
    <property type="component" value="Unassembled WGS sequence"/>
</dbReference>
<dbReference type="InterPro" id="IPR025064">
    <property type="entry name" value="DUF4005"/>
</dbReference>
<evidence type="ECO:0000313" key="4">
    <source>
        <dbReference type="Proteomes" id="UP000265520"/>
    </source>
</evidence>
<dbReference type="EMBL" id="LXQA010006970">
    <property type="protein sequence ID" value="MCH84535.1"/>
    <property type="molecule type" value="Genomic_DNA"/>
</dbReference>
<feature type="region of interest" description="Disordered" evidence="1">
    <location>
        <begin position="178"/>
        <end position="254"/>
    </location>
</feature>
<dbReference type="Pfam" id="PF13178">
    <property type="entry name" value="DUF4005"/>
    <property type="match status" value="1"/>
</dbReference>
<feature type="domain" description="DUF4005" evidence="2">
    <location>
        <begin position="131"/>
        <end position="219"/>
    </location>
</feature>
<dbReference type="AlphaFoldDB" id="A0A392MBQ8"/>
<proteinExistence type="predicted"/>
<organism evidence="3 4">
    <name type="scientific">Trifolium medium</name>
    <dbReference type="NCBI Taxonomy" id="97028"/>
    <lineage>
        <taxon>Eukaryota</taxon>
        <taxon>Viridiplantae</taxon>
        <taxon>Streptophyta</taxon>
        <taxon>Embryophyta</taxon>
        <taxon>Tracheophyta</taxon>
        <taxon>Spermatophyta</taxon>
        <taxon>Magnoliopsida</taxon>
        <taxon>eudicotyledons</taxon>
        <taxon>Gunneridae</taxon>
        <taxon>Pentapetalae</taxon>
        <taxon>rosids</taxon>
        <taxon>fabids</taxon>
        <taxon>Fabales</taxon>
        <taxon>Fabaceae</taxon>
        <taxon>Papilionoideae</taxon>
        <taxon>50 kb inversion clade</taxon>
        <taxon>NPAAA clade</taxon>
        <taxon>Hologalegina</taxon>
        <taxon>IRL clade</taxon>
        <taxon>Trifolieae</taxon>
        <taxon>Trifolium</taxon>
    </lineage>
</organism>
<gene>
    <name evidence="3" type="ORF">A2U01_0005367</name>
</gene>
<feature type="compositionally biased region" description="Basic and acidic residues" evidence="1">
    <location>
        <begin position="181"/>
        <end position="200"/>
    </location>
</feature>
<reference evidence="3 4" key="1">
    <citation type="journal article" date="2018" name="Front. Plant Sci.">
        <title>Red Clover (Trifolium pratense) and Zigzag Clover (T. medium) - A Picture of Genomic Similarities and Differences.</title>
        <authorList>
            <person name="Dluhosova J."/>
            <person name="Istvanek J."/>
            <person name="Nedelnik J."/>
            <person name="Repkova J."/>
        </authorList>
    </citation>
    <scope>NUCLEOTIDE SEQUENCE [LARGE SCALE GENOMIC DNA]</scope>
    <source>
        <strain evidence="4">cv. 10/8</strain>
        <tissue evidence="3">Leaf</tissue>
    </source>
</reference>
<sequence>MLQKTKQAASENALSTAFSRQTWRCGKDQYLCEEKEEKNYGWSEYWDKMSRKSCEKKDPIRTVEIDTAQCYSYAVPSSRETQYQHNPYQEENPNLNTVCSPIHRTNWNLSSPFLMTPSPSKTKRLQVHSASPRCLKEERNRIMAQTPTLGSSYHKLSGHENGVAASVPNYMAATASANARIRSDSAPRQRPSTPERENLSHVKKRLSFPSPKADACGAMSDTESERSLRRPSSTHGMQFVTGRRSSTLLRRQPW</sequence>
<accession>A0A392MBQ8</accession>
<evidence type="ECO:0000313" key="3">
    <source>
        <dbReference type="EMBL" id="MCH84535.1"/>
    </source>
</evidence>
<name>A0A392MBQ8_9FABA</name>
<keyword evidence="4" id="KW-1185">Reference proteome</keyword>
<protein>
    <submittedName>
        <fullName evidence="3">Putative IQ-domain 17</fullName>
    </submittedName>
</protein>
<evidence type="ECO:0000256" key="1">
    <source>
        <dbReference type="SAM" id="MobiDB-lite"/>
    </source>
</evidence>
<evidence type="ECO:0000259" key="2">
    <source>
        <dbReference type="Pfam" id="PF13178"/>
    </source>
</evidence>